<feature type="signal peptide" evidence="2">
    <location>
        <begin position="1"/>
        <end position="27"/>
    </location>
</feature>
<dbReference type="Gene3D" id="2.70.98.10">
    <property type="match status" value="1"/>
</dbReference>
<reference evidence="5 6" key="1">
    <citation type="submission" date="2019-02" db="EMBL/GenBank/DDBJ databases">
        <title>Dyella amyloliquefaciens sp. nov., isolated from forest soil.</title>
        <authorList>
            <person name="Gao Z.-H."/>
            <person name="Qiu L.-H."/>
        </authorList>
    </citation>
    <scope>NUCLEOTIDE SEQUENCE [LARGE SCALE GENOMIC DNA]</scope>
    <source>
        <strain evidence="5 6">KACC 12747</strain>
    </source>
</reference>
<feature type="region of interest" description="Disordered" evidence="1">
    <location>
        <begin position="764"/>
        <end position="792"/>
    </location>
</feature>
<dbReference type="FunFam" id="1.20.1610.10:FF:000001">
    <property type="entry name" value="Putative alpha-1,2-mannosidase"/>
    <property type="match status" value="1"/>
</dbReference>
<gene>
    <name evidence="5" type="ORF">EZM97_30615</name>
</gene>
<dbReference type="PANTHER" id="PTHR12143">
    <property type="entry name" value="PEPTIDE N-GLYCANASE PNGASE -RELATED"/>
    <property type="match status" value="1"/>
</dbReference>
<dbReference type="Proteomes" id="UP000291822">
    <property type="component" value="Unassembled WGS sequence"/>
</dbReference>
<dbReference type="FunFam" id="3.30.2080.10:FF:000001">
    <property type="entry name" value="Alpha-1,2-mannosidase subfamily"/>
    <property type="match status" value="1"/>
</dbReference>
<dbReference type="AlphaFoldDB" id="A0A4R0YIG5"/>
<dbReference type="GO" id="GO:0000224">
    <property type="term" value="F:peptide-N4-(N-acetyl-beta-glucosaminyl)asparagine amidase activity"/>
    <property type="evidence" value="ECO:0007669"/>
    <property type="project" value="TreeGrafter"/>
</dbReference>
<dbReference type="InterPro" id="IPR005887">
    <property type="entry name" value="GH92_a_mannosidase_put"/>
</dbReference>
<feature type="domain" description="Glycosyl hydrolase family 92" evidence="3">
    <location>
        <begin position="292"/>
        <end position="759"/>
    </location>
</feature>
<accession>A0A4R0YIG5</accession>
<dbReference type="Gene3D" id="1.20.1050.60">
    <property type="entry name" value="alpha-1,2-mannosidase"/>
    <property type="match status" value="1"/>
</dbReference>
<evidence type="ECO:0000256" key="2">
    <source>
        <dbReference type="SAM" id="SignalP"/>
    </source>
</evidence>
<dbReference type="InterPro" id="IPR008928">
    <property type="entry name" value="6-hairpin_glycosidase_sf"/>
</dbReference>
<evidence type="ECO:0000256" key="1">
    <source>
        <dbReference type="SAM" id="MobiDB-lite"/>
    </source>
</evidence>
<dbReference type="EMBL" id="SJTG01000005">
    <property type="protein sequence ID" value="TCI06972.1"/>
    <property type="molecule type" value="Genomic_DNA"/>
</dbReference>
<evidence type="ECO:0000259" key="3">
    <source>
        <dbReference type="Pfam" id="PF07971"/>
    </source>
</evidence>
<organism evidence="5 6">
    <name type="scientific">Dyella soli</name>
    <dbReference type="NCBI Taxonomy" id="522319"/>
    <lineage>
        <taxon>Bacteria</taxon>
        <taxon>Pseudomonadati</taxon>
        <taxon>Pseudomonadota</taxon>
        <taxon>Gammaproteobacteria</taxon>
        <taxon>Lysobacterales</taxon>
        <taxon>Rhodanobacteraceae</taxon>
        <taxon>Dyella</taxon>
    </lineage>
</organism>
<dbReference type="Gene3D" id="1.20.1610.10">
    <property type="entry name" value="alpha-1,2-mannosidases domains"/>
    <property type="match status" value="1"/>
</dbReference>
<dbReference type="GO" id="GO:0005975">
    <property type="term" value="P:carbohydrate metabolic process"/>
    <property type="evidence" value="ECO:0007669"/>
    <property type="project" value="InterPro"/>
</dbReference>
<dbReference type="SUPFAM" id="SSF48208">
    <property type="entry name" value="Six-hairpin glycosidases"/>
    <property type="match status" value="1"/>
</dbReference>
<protein>
    <submittedName>
        <fullName evidence="5">Glycoside hydrolase family 92 protein</fullName>
    </submittedName>
</protein>
<proteinExistence type="predicted"/>
<feature type="chain" id="PRO_5020768455" evidence="2">
    <location>
        <begin position="28"/>
        <end position="792"/>
    </location>
</feature>
<dbReference type="Pfam" id="PF17678">
    <property type="entry name" value="Glyco_hydro_92N"/>
    <property type="match status" value="1"/>
</dbReference>
<dbReference type="Gene3D" id="3.30.2080.10">
    <property type="entry name" value="GH92 mannosidase domain"/>
    <property type="match status" value="1"/>
</dbReference>
<name>A0A4R0YIG5_9GAMM</name>
<dbReference type="InterPro" id="IPR014718">
    <property type="entry name" value="GH-type_carb-bd"/>
</dbReference>
<evidence type="ECO:0000313" key="5">
    <source>
        <dbReference type="EMBL" id="TCI06972.1"/>
    </source>
</evidence>
<dbReference type="Pfam" id="PF07971">
    <property type="entry name" value="Glyco_hydro_92"/>
    <property type="match status" value="1"/>
</dbReference>
<dbReference type="FunFam" id="1.20.1050.60:FF:000001">
    <property type="entry name" value="Putative alpha-1,2-mannosidase"/>
    <property type="match status" value="1"/>
</dbReference>
<dbReference type="RefSeq" id="WP_131411924.1">
    <property type="nucleotide sequence ID" value="NZ_SJTG01000005.1"/>
</dbReference>
<sequence length="792" mass="86357">MTCLPIRALLPGLLAAALSLSPGAAEAAVGHAGDVDPRIGTGGDGHTFPGATLPFGMIQLSPDTAMPDFKHAYKWAAGYQYADSSLLGFSHTHFSGSGHSDLGDVLVMPVAGDVPLEPGDPARPGSGYRSHFSHDSEKVEAGYYAVTLKDYGIRAELTAGSRVGWHRYTFPAGKPAHLLLDLRPSIYDYPGKVLWARLRVREDGSVSGCRTTRGWAPGRELCFAMRFSQPLRSRTLYNRETDIVYKGFAGPGNQPQDHDAQNGRALVGVFDFGELKQPLGVKVAISSVSEDNAMANLDQEAQGWDFDARRAESRAAWDKALAVIDVDGPREQRVSFYTSLYHALLSPTLSMDVNGQFRGPDGAVHQATDRNGKFEFYSTWSLWDVYRAQQPLMALLMPGRSTDFIRSLIAARETSPAGILPVWAYQGLETWCMIGYHAVPVIADAYIKGVRGFDTEAALKAMVASATYAPYGGLGDYMKLGYVPIDKEPEGASKTLEYAYDDWSLAQMARAIGRKDVAATFEQRAGNWRNAYDPKTGFMRARKTDGAFREPFDPDAAGYGTDYTEGNAWQYSWYVPQDVAGLVRAMGGDAPFVARLDSVFDARVDPARFAHVEDITGLIGWYAHGNEPSHHLAYLYDYAGAPWQTQKRLKQIMDSQYATRPDGLAGNDDLGQMSAWYVFTALGFYPVTPASDEYAIGRPFVPRATLHLSNGKTFTVSASPMDASHPYVGAVTLNGKPLERVFLRHGEILAGGELHFVMQATPNRDWGQQPATRPSSMSAMGSAAGQANPTKG</sequence>
<dbReference type="GO" id="GO:0030246">
    <property type="term" value="F:carbohydrate binding"/>
    <property type="evidence" value="ECO:0007669"/>
    <property type="project" value="InterPro"/>
</dbReference>
<dbReference type="GO" id="GO:0005829">
    <property type="term" value="C:cytosol"/>
    <property type="evidence" value="ECO:0007669"/>
    <property type="project" value="TreeGrafter"/>
</dbReference>
<keyword evidence="5" id="KW-0378">Hydrolase</keyword>
<dbReference type="InterPro" id="IPR012939">
    <property type="entry name" value="Glyco_hydro_92"/>
</dbReference>
<dbReference type="InterPro" id="IPR050883">
    <property type="entry name" value="PNGase"/>
</dbReference>
<dbReference type="NCBIfam" id="TIGR01180">
    <property type="entry name" value="aman2_put"/>
    <property type="match status" value="1"/>
</dbReference>
<feature type="domain" description="Glycosyl hydrolase family 92 N-terminal" evidence="4">
    <location>
        <begin position="35"/>
        <end position="286"/>
    </location>
</feature>
<evidence type="ECO:0000313" key="6">
    <source>
        <dbReference type="Proteomes" id="UP000291822"/>
    </source>
</evidence>
<comment type="caution">
    <text evidence="5">The sequence shown here is derived from an EMBL/GenBank/DDBJ whole genome shotgun (WGS) entry which is preliminary data.</text>
</comment>
<keyword evidence="2" id="KW-0732">Signal</keyword>
<keyword evidence="6" id="KW-1185">Reference proteome</keyword>
<evidence type="ECO:0000259" key="4">
    <source>
        <dbReference type="Pfam" id="PF17678"/>
    </source>
</evidence>
<feature type="compositionally biased region" description="Low complexity" evidence="1">
    <location>
        <begin position="775"/>
        <end position="792"/>
    </location>
</feature>
<dbReference type="PANTHER" id="PTHR12143:SF39">
    <property type="entry name" value="SECRETED PROTEIN"/>
    <property type="match status" value="1"/>
</dbReference>
<dbReference type="InterPro" id="IPR041371">
    <property type="entry name" value="GH92_N"/>
</dbReference>
<dbReference type="GO" id="GO:0006516">
    <property type="term" value="P:glycoprotein catabolic process"/>
    <property type="evidence" value="ECO:0007669"/>
    <property type="project" value="TreeGrafter"/>
</dbReference>